<evidence type="ECO:0000259" key="2">
    <source>
        <dbReference type="Pfam" id="PF01370"/>
    </source>
</evidence>
<evidence type="ECO:0000313" key="3">
    <source>
        <dbReference type="EMBL" id="TKC98915.1"/>
    </source>
</evidence>
<dbReference type="SUPFAM" id="SSF51735">
    <property type="entry name" value="NAD(P)-binding Rossmann-fold domains"/>
    <property type="match status" value="1"/>
</dbReference>
<name>A0A4U1IWH9_9BACT</name>
<accession>A0A4U1IWH9</accession>
<proteinExistence type="inferred from homology"/>
<sequence length="338" mass="37507">MRQSGDVEELGISTGKVLLTGASGFIGGRLQGALAARGVDVVSLRRRGSPPAKQGRSVEVEYDDRAGLERLIGEEKPDYVLHVAGATKGVAYADFQRANVMPTENLLEALRKKHPEVRRFVLVSSLASYGPSSAARPHVETDTARPIEFYGQSKLEAERVVERAGDVIPWTVLRPGGVYGPGDVDYFNLFREVERGRNVFFGNKKRWFSGIYVDDLVTATLVAASHDGAKGRAFFVCDNEPVTWERFQGAIVEASGRRVLTMDLPEMLVDVAAFGGEIATRFDKKPRLFNRQKAKMGAQEAWTCKSDALREATGWRSKVGVQEGVRLALEWYRREKWI</sequence>
<feature type="domain" description="NAD-dependent epimerase/dehydratase" evidence="2">
    <location>
        <begin position="17"/>
        <end position="235"/>
    </location>
</feature>
<protein>
    <submittedName>
        <fullName evidence="3">NAD(P)-dependent oxidoreductase</fullName>
    </submittedName>
</protein>
<dbReference type="Gene3D" id="3.40.50.720">
    <property type="entry name" value="NAD(P)-binding Rossmann-like Domain"/>
    <property type="match status" value="1"/>
</dbReference>
<comment type="similarity">
    <text evidence="1">Belongs to the NAD(P)-dependent epimerase/dehydratase family.</text>
</comment>
<reference evidence="3 4" key="1">
    <citation type="submission" date="2019-04" db="EMBL/GenBank/DDBJ databases">
        <authorList>
            <person name="Li Y."/>
            <person name="Wang J."/>
        </authorList>
    </citation>
    <scope>NUCLEOTIDE SEQUENCE [LARGE SCALE GENOMIC DNA]</scope>
    <source>
        <strain evidence="3 4">DSM 14668</strain>
    </source>
</reference>
<dbReference type="Proteomes" id="UP000309215">
    <property type="component" value="Unassembled WGS sequence"/>
</dbReference>
<dbReference type="AlphaFoldDB" id="A0A4U1IWH9"/>
<keyword evidence="4" id="KW-1185">Reference proteome</keyword>
<gene>
    <name evidence="3" type="ORF">E8A74_39665</name>
</gene>
<evidence type="ECO:0000256" key="1">
    <source>
        <dbReference type="ARBA" id="ARBA00007637"/>
    </source>
</evidence>
<dbReference type="PANTHER" id="PTHR43000">
    <property type="entry name" value="DTDP-D-GLUCOSE 4,6-DEHYDRATASE-RELATED"/>
    <property type="match status" value="1"/>
</dbReference>
<dbReference type="Pfam" id="PF01370">
    <property type="entry name" value="Epimerase"/>
    <property type="match status" value="1"/>
</dbReference>
<dbReference type="EMBL" id="SSMQ01000062">
    <property type="protein sequence ID" value="TKC98915.1"/>
    <property type="molecule type" value="Genomic_DNA"/>
</dbReference>
<dbReference type="InterPro" id="IPR036291">
    <property type="entry name" value="NAD(P)-bd_dom_sf"/>
</dbReference>
<organism evidence="3 4">
    <name type="scientific">Polyangium fumosum</name>
    <dbReference type="NCBI Taxonomy" id="889272"/>
    <lineage>
        <taxon>Bacteria</taxon>
        <taxon>Pseudomonadati</taxon>
        <taxon>Myxococcota</taxon>
        <taxon>Polyangia</taxon>
        <taxon>Polyangiales</taxon>
        <taxon>Polyangiaceae</taxon>
        <taxon>Polyangium</taxon>
    </lineage>
</organism>
<comment type="caution">
    <text evidence="3">The sequence shown here is derived from an EMBL/GenBank/DDBJ whole genome shotgun (WGS) entry which is preliminary data.</text>
</comment>
<dbReference type="OrthoDB" id="9804595at2"/>
<dbReference type="InterPro" id="IPR001509">
    <property type="entry name" value="Epimerase_deHydtase"/>
</dbReference>
<evidence type="ECO:0000313" key="4">
    <source>
        <dbReference type="Proteomes" id="UP000309215"/>
    </source>
</evidence>